<dbReference type="InterPro" id="IPR036052">
    <property type="entry name" value="TrpB-like_PALP_sf"/>
</dbReference>
<keyword evidence="5" id="KW-1185">Reference proteome</keyword>
<protein>
    <submittedName>
        <fullName evidence="4">PLP-dependent cysteine synthase family protein</fullName>
    </submittedName>
</protein>
<proteinExistence type="predicted"/>
<evidence type="ECO:0000259" key="3">
    <source>
        <dbReference type="Pfam" id="PF00291"/>
    </source>
</evidence>
<gene>
    <name evidence="4" type="ORF">ACFFP0_09060</name>
</gene>
<dbReference type="Pfam" id="PF00291">
    <property type="entry name" value="PALP"/>
    <property type="match status" value="1"/>
</dbReference>
<feature type="domain" description="Tryptophan synthase beta chain-like PALP" evidence="3">
    <location>
        <begin position="10"/>
        <end position="299"/>
    </location>
</feature>
<dbReference type="SUPFAM" id="SSF53686">
    <property type="entry name" value="Tryptophan synthase beta subunit-like PLP-dependent enzymes"/>
    <property type="match status" value="1"/>
</dbReference>
<comment type="cofactor">
    <cofactor evidence="1">
        <name>pyridoxal 5'-phosphate</name>
        <dbReference type="ChEBI" id="CHEBI:597326"/>
    </cofactor>
</comment>
<dbReference type="PANTHER" id="PTHR10314">
    <property type="entry name" value="CYSTATHIONINE BETA-SYNTHASE"/>
    <property type="match status" value="1"/>
</dbReference>
<dbReference type="CDD" id="cd01561">
    <property type="entry name" value="CBS_like"/>
    <property type="match status" value="1"/>
</dbReference>
<dbReference type="InterPro" id="IPR050214">
    <property type="entry name" value="Cys_Synth/Cystath_Beta-Synth"/>
</dbReference>
<comment type="caution">
    <text evidence="4">The sequence shown here is derived from an EMBL/GenBank/DDBJ whole genome shotgun (WGS) entry which is preliminary data.</text>
</comment>
<dbReference type="Gene3D" id="3.40.50.1100">
    <property type="match status" value="2"/>
</dbReference>
<name>A0ABV6AEE0_9HYPH</name>
<sequence>MTHKDFNLLSGIGNTPLIALTKLPGPDDARVLVKLESKNPTGSSKDRSALSMIEDAERAGRLQPGQRVVEASGGSTGTALAMICALKGYACTIVTSDAFADEKLKTIQAFGATLDIIPSVHGKATYPELFDLMHARVEELGRVPGNYYLHQMKNPANPKAYNTMGREILEQTGGEVDAFTMTCGSGGCFSGTMEVFKAYRPDMLGVAVEPAGYRHISGGPKGVHHIDGVGDGPPGVLFRYDLVDEIEAVTDDEAYDMARRLAREEGIFGGKSAAANVVAALRIARRLGRGRTVTTVICDTGYKYLSGDLFTI</sequence>
<reference evidence="4 5" key="1">
    <citation type="submission" date="2024-09" db="EMBL/GenBank/DDBJ databases">
        <authorList>
            <person name="Sun Q."/>
            <person name="Mori K."/>
        </authorList>
    </citation>
    <scope>NUCLEOTIDE SEQUENCE [LARGE SCALE GENOMIC DNA]</scope>
    <source>
        <strain evidence="4 5">TBRC 4938</strain>
    </source>
</reference>
<dbReference type="InterPro" id="IPR001926">
    <property type="entry name" value="TrpB-like_PALP"/>
</dbReference>
<evidence type="ECO:0000313" key="5">
    <source>
        <dbReference type="Proteomes" id="UP001589692"/>
    </source>
</evidence>
<dbReference type="EMBL" id="JBHMAA010000011">
    <property type="protein sequence ID" value="MFB9948993.1"/>
    <property type="molecule type" value="Genomic_DNA"/>
</dbReference>
<evidence type="ECO:0000313" key="4">
    <source>
        <dbReference type="EMBL" id="MFB9948993.1"/>
    </source>
</evidence>
<organism evidence="4 5">
    <name type="scientific">Rhizobium puerariae</name>
    <dbReference type="NCBI Taxonomy" id="1585791"/>
    <lineage>
        <taxon>Bacteria</taxon>
        <taxon>Pseudomonadati</taxon>
        <taxon>Pseudomonadota</taxon>
        <taxon>Alphaproteobacteria</taxon>
        <taxon>Hyphomicrobiales</taxon>
        <taxon>Rhizobiaceae</taxon>
        <taxon>Rhizobium/Agrobacterium group</taxon>
        <taxon>Rhizobium</taxon>
    </lineage>
</organism>
<evidence type="ECO:0000256" key="2">
    <source>
        <dbReference type="ARBA" id="ARBA00022898"/>
    </source>
</evidence>
<accession>A0ABV6AEE0</accession>
<keyword evidence="2" id="KW-0663">Pyridoxal phosphate</keyword>
<dbReference type="Proteomes" id="UP001589692">
    <property type="component" value="Unassembled WGS sequence"/>
</dbReference>
<evidence type="ECO:0000256" key="1">
    <source>
        <dbReference type="ARBA" id="ARBA00001933"/>
    </source>
</evidence>
<dbReference type="RefSeq" id="WP_377259302.1">
    <property type="nucleotide sequence ID" value="NZ_JBHMAA010000011.1"/>
</dbReference>